<protein>
    <submittedName>
        <fullName evidence="2">DnaJ domain protein</fullName>
    </submittedName>
</protein>
<dbReference type="FunCoup" id="C1E468">
    <property type="interactions" value="73"/>
</dbReference>
<dbReference type="InParanoid" id="C1E468"/>
<dbReference type="Gene3D" id="1.10.287.110">
    <property type="entry name" value="DnaJ domain"/>
    <property type="match status" value="1"/>
</dbReference>
<dbReference type="PANTHER" id="PTHR44579">
    <property type="entry name" value="OS01G0730500 PROTEIN"/>
    <property type="match status" value="1"/>
</dbReference>
<feature type="domain" description="J" evidence="1">
    <location>
        <begin position="45"/>
        <end position="107"/>
    </location>
</feature>
<organism evidence="2 3">
    <name type="scientific">Micromonas commoda (strain RCC299 / NOUM17 / CCMP2709)</name>
    <name type="common">Picoplanktonic green alga</name>
    <dbReference type="NCBI Taxonomy" id="296587"/>
    <lineage>
        <taxon>Eukaryota</taxon>
        <taxon>Viridiplantae</taxon>
        <taxon>Chlorophyta</taxon>
        <taxon>Mamiellophyceae</taxon>
        <taxon>Mamiellales</taxon>
        <taxon>Mamiellaceae</taxon>
        <taxon>Micromonas</taxon>
    </lineage>
</organism>
<dbReference type="OMA" id="STEHVDW"/>
<evidence type="ECO:0000313" key="3">
    <source>
        <dbReference type="Proteomes" id="UP000002009"/>
    </source>
</evidence>
<dbReference type="InterPro" id="IPR001623">
    <property type="entry name" value="DnaJ_domain"/>
</dbReference>
<dbReference type="SMART" id="SM00271">
    <property type="entry name" value="DnaJ"/>
    <property type="match status" value="1"/>
</dbReference>
<proteinExistence type="predicted"/>
<dbReference type="eggNOG" id="ENOG502SACX">
    <property type="taxonomic scope" value="Eukaryota"/>
</dbReference>
<dbReference type="GeneID" id="8243089"/>
<name>C1E468_MICCC</name>
<evidence type="ECO:0000259" key="1">
    <source>
        <dbReference type="PROSITE" id="PS50076"/>
    </source>
</evidence>
<sequence length="299" mass="32235">MASVVTAGSGFLRPAVAMRRSRVKGRSAGDDTGSPLQDLTSPSLTPWEVLGIDVATNQEVSIADVRRAYRARMKVYHPDVYAGDATDKEANARRVVAAYAAVARESGLLDSGDSARAVDWDANSNSEVFPWAREDADPFEEPEGPAQSVFVNEFACRGRGACPGYCCCVERNPGSFAWAEDTNAARFRVDAETWGDLNRRAMSTGASDAVKEDADIAAHRLNLAVGQCPEAAIHWVTPRQRTVLEGLVADAVDGTSAPNEAGARVYELLAKAKWENGRAAAPAASKRRAKASTRWVDWY</sequence>
<dbReference type="PANTHER" id="PTHR44579:SF4">
    <property type="entry name" value="J DOMAIN-CONTAINING PROTEIN"/>
    <property type="match status" value="1"/>
</dbReference>
<dbReference type="Proteomes" id="UP000002009">
    <property type="component" value="Chromosome 4"/>
</dbReference>
<dbReference type="EMBL" id="CP001325">
    <property type="protein sequence ID" value="ACO63062.1"/>
    <property type="molecule type" value="Genomic_DNA"/>
</dbReference>
<reference evidence="2 3" key="1">
    <citation type="journal article" date="2009" name="Science">
        <title>Green evolution and dynamic adaptations revealed by genomes of the marine picoeukaryotes Micromonas.</title>
        <authorList>
            <person name="Worden A.Z."/>
            <person name="Lee J.H."/>
            <person name="Mock T."/>
            <person name="Rouze P."/>
            <person name="Simmons M.P."/>
            <person name="Aerts A.L."/>
            <person name="Allen A.E."/>
            <person name="Cuvelier M.L."/>
            <person name="Derelle E."/>
            <person name="Everett M.V."/>
            <person name="Foulon E."/>
            <person name="Grimwood J."/>
            <person name="Gundlach H."/>
            <person name="Henrissat B."/>
            <person name="Napoli C."/>
            <person name="McDonald S.M."/>
            <person name="Parker M.S."/>
            <person name="Rombauts S."/>
            <person name="Salamov A."/>
            <person name="Von Dassow P."/>
            <person name="Badger J.H."/>
            <person name="Coutinho P.M."/>
            <person name="Demir E."/>
            <person name="Dubchak I."/>
            <person name="Gentemann C."/>
            <person name="Eikrem W."/>
            <person name="Gready J.E."/>
            <person name="John U."/>
            <person name="Lanier W."/>
            <person name="Lindquist E.A."/>
            <person name="Lucas S."/>
            <person name="Mayer K.F."/>
            <person name="Moreau H."/>
            <person name="Not F."/>
            <person name="Otillar R."/>
            <person name="Panaud O."/>
            <person name="Pangilinan J."/>
            <person name="Paulsen I."/>
            <person name="Piegu B."/>
            <person name="Poliakov A."/>
            <person name="Robbens S."/>
            <person name="Schmutz J."/>
            <person name="Toulza E."/>
            <person name="Wyss T."/>
            <person name="Zelensky A."/>
            <person name="Zhou K."/>
            <person name="Armbrust E.V."/>
            <person name="Bhattacharya D."/>
            <person name="Goodenough U.W."/>
            <person name="Van de Peer Y."/>
            <person name="Grigoriev I.V."/>
        </authorList>
    </citation>
    <scope>NUCLEOTIDE SEQUENCE [LARGE SCALE GENOMIC DNA]</scope>
    <source>
        <strain evidence="3">RCC299 / NOUM17</strain>
    </source>
</reference>
<gene>
    <name evidence="2" type="ORF">MICPUN_57928</name>
</gene>
<accession>C1E468</accession>
<dbReference type="STRING" id="296587.C1E468"/>
<dbReference type="AlphaFoldDB" id="C1E468"/>
<keyword evidence="3" id="KW-1185">Reference proteome</keyword>
<dbReference type="CDD" id="cd06257">
    <property type="entry name" value="DnaJ"/>
    <property type="match status" value="1"/>
</dbReference>
<dbReference type="SUPFAM" id="SSF46565">
    <property type="entry name" value="Chaperone J-domain"/>
    <property type="match status" value="1"/>
</dbReference>
<dbReference type="PROSITE" id="PS50076">
    <property type="entry name" value="DNAJ_2"/>
    <property type="match status" value="1"/>
</dbReference>
<evidence type="ECO:0000313" key="2">
    <source>
        <dbReference type="EMBL" id="ACO63062.1"/>
    </source>
</evidence>
<dbReference type="OrthoDB" id="10250354at2759"/>
<dbReference type="KEGG" id="mis:MICPUN_57928"/>
<dbReference type="InterPro" id="IPR036869">
    <property type="entry name" value="J_dom_sf"/>
</dbReference>
<dbReference type="RefSeq" id="XP_002501804.1">
    <property type="nucleotide sequence ID" value="XM_002501758.1"/>
</dbReference>